<dbReference type="GO" id="GO:0072345">
    <property type="term" value="F:NAADP-sensitive calcium-release channel activity"/>
    <property type="evidence" value="ECO:0007669"/>
    <property type="project" value="TreeGrafter"/>
</dbReference>
<evidence type="ECO:0000313" key="4">
    <source>
        <dbReference type="EMBL" id="KRX09263.1"/>
    </source>
</evidence>
<feature type="transmembrane region" description="Helical" evidence="3">
    <location>
        <begin position="573"/>
        <end position="590"/>
    </location>
</feature>
<feature type="transmembrane region" description="Helical" evidence="3">
    <location>
        <begin position="43"/>
        <end position="63"/>
    </location>
</feature>
<feature type="region of interest" description="Disordered" evidence="2">
    <location>
        <begin position="425"/>
        <end position="467"/>
    </location>
</feature>
<keyword evidence="5" id="KW-1185">Reference proteome</keyword>
<dbReference type="OrthoDB" id="311187at2759"/>
<feature type="compositionally biased region" description="Basic and acidic residues" evidence="2">
    <location>
        <begin position="452"/>
        <end position="462"/>
    </location>
</feature>
<accession>A0A0V0R453</accession>
<feature type="transmembrane region" description="Helical" evidence="3">
    <location>
        <begin position="357"/>
        <end position="376"/>
    </location>
</feature>
<proteinExistence type="predicted"/>
<feature type="compositionally biased region" description="Polar residues" evidence="2">
    <location>
        <begin position="432"/>
        <end position="442"/>
    </location>
</feature>
<evidence type="ECO:0000313" key="5">
    <source>
        <dbReference type="Proteomes" id="UP000054937"/>
    </source>
</evidence>
<feature type="transmembrane region" description="Helical" evidence="3">
    <location>
        <begin position="528"/>
        <end position="553"/>
    </location>
</feature>
<dbReference type="Gene3D" id="1.10.287.70">
    <property type="match status" value="1"/>
</dbReference>
<dbReference type="PANTHER" id="PTHR12127">
    <property type="entry name" value="MUCOLIPIN"/>
    <property type="match status" value="1"/>
</dbReference>
<keyword evidence="3" id="KW-1133">Transmembrane helix</keyword>
<feature type="compositionally biased region" description="Basic and acidic residues" evidence="2">
    <location>
        <begin position="755"/>
        <end position="769"/>
    </location>
</feature>
<feature type="compositionally biased region" description="Low complexity" evidence="2">
    <location>
        <begin position="770"/>
        <end position="780"/>
    </location>
</feature>
<reference evidence="4 5" key="1">
    <citation type="journal article" date="2015" name="Sci. Rep.">
        <title>Genome of the facultative scuticociliatosis pathogen Pseudocohnilembus persalinus provides insight into its virulence through horizontal gene transfer.</title>
        <authorList>
            <person name="Xiong J."/>
            <person name="Wang G."/>
            <person name="Cheng J."/>
            <person name="Tian M."/>
            <person name="Pan X."/>
            <person name="Warren A."/>
            <person name="Jiang C."/>
            <person name="Yuan D."/>
            <person name="Miao W."/>
        </authorList>
    </citation>
    <scope>NUCLEOTIDE SEQUENCE [LARGE SCALE GENOMIC DNA]</scope>
    <source>
        <strain evidence="4">36N120E</strain>
    </source>
</reference>
<dbReference type="GO" id="GO:0016020">
    <property type="term" value="C:membrane"/>
    <property type="evidence" value="ECO:0007669"/>
    <property type="project" value="TreeGrafter"/>
</dbReference>
<evidence type="ECO:0000256" key="2">
    <source>
        <dbReference type="SAM" id="MobiDB-lite"/>
    </source>
</evidence>
<gene>
    <name evidence="4" type="ORF">PPERSA_05932</name>
</gene>
<feature type="coiled-coil region" evidence="1">
    <location>
        <begin position="803"/>
        <end position="859"/>
    </location>
</feature>
<evidence type="ECO:0008006" key="6">
    <source>
        <dbReference type="Google" id="ProtNLM"/>
    </source>
</evidence>
<dbReference type="PANTHER" id="PTHR12127:SF7">
    <property type="entry name" value="SD02261P"/>
    <property type="match status" value="1"/>
</dbReference>
<feature type="transmembrane region" description="Helical" evidence="3">
    <location>
        <begin position="611"/>
        <end position="635"/>
    </location>
</feature>
<feature type="transmembrane region" description="Helical" evidence="3">
    <location>
        <begin position="677"/>
        <end position="699"/>
    </location>
</feature>
<evidence type="ECO:0000256" key="1">
    <source>
        <dbReference type="SAM" id="Coils"/>
    </source>
</evidence>
<keyword evidence="3" id="KW-0472">Membrane</keyword>
<keyword evidence="1" id="KW-0175">Coiled coil</keyword>
<dbReference type="EMBL" id="LDAU01000053">
    <property type="protein sequence ID" value="KRX09263.1"/>
    <property type="molecule type" value="Genomic_DNA"/>
</dbReference>
<feature type="coiled-coil region" evidence="1">
    <location>
        <begin position="701"/>
        <end position="729"/>
    </location>
</feature>
<dbReference type="Proteomes" id="UP000054937">
    <property type="component" value="Unassembled WGS sequence"/>
</dbReference>
<name>A0A0V0R453_PSEPJ</name>
<feature type="compositionally biased region" description="Acidic residues" evidence="2">
    <location>
        <begin position="745"/>
        <end position="754"/>
    </location>
</feature>
<protein>
    <recommendedName>
        <fullName evidence="6">Polycystin cation channel PKD1/PKD2 domain-containing protein</fullName>
    </recommendedName>
</protein>
<evidence type="ECO:0000256" key="3">
    <source>
        <dbReference type="SAM" id="Phobius"/>
    </source>
</evidence>
<dbReference type="AlphaFoldDB" id="A0A0V0R453"/>
<sequence>MNQQNNNLEKKDEEEQQFIEYYETKNLDPFEKYQKKNVFPKRLVLQVLLVIFTTLQVKYYGIYQKDYRRFNINMWEDLLLEIDDEEQVRQEFYTVSAVSENLHTMVSFFQDINDNVIFTVLEPEKTNYYLFSYYENLKQDKILKNLKVEIDIDQGILQPFDYNNLEELKQYLIGVQRFTFYVNNLHSKFPVLGHICWDIQVHYSVESDFIVYASIDATQIQCLEMSENEDNTDEDDDQDGEQIQEIKSRRNLISDLHEINQYKLHSKQQKINQKFHIKNNKPIKEIDDQHNHYFDKLTSQQQYELLKEYENFQKLEEKKINYEKQFINKRVLNIVNYVQQESESEITSKSYQGQSDLIMLNIIVIILALVVFIFHFNRIYKGVKNYLGLQEVRKQKVMQALKKVKALLKKSDDKQNGSKYSKFEEVVEEAKNQNQAPQLSINQDDEQEFDEQPEKEQKDKSSKKINKQETFSEIQLQEIKKDPKQDLSKKQEKVQQYQENNKKTQEYQEEVKYLGQVHLENKNSTYPFLSFWVIFNSSGNFIQIMCSISLSFNQISQTLSDSNTESDDTFRELLLGLGCAFAWISLSEFLETLRDRRHDIFSYLMKNLLKAWFYNLVTVFPVFMAYTIIGTAFYWKSDFFENLTTSAITLFSIYHGDMISDFMYSVTDITESPLHSLYIISFTMLFAMFVYNMFTSVIGETREQLIKLRDEERKYKKLKEKQMRKLKKKQKLRVQQSIVTIQEGNESEEEDDSSDSDKFEDKNQKEQRKSLLQQKQQQQDADLKGQDKRLESIIRDKKDDQKIKRQESEKIKQKIEMQQEEDTVYEKLCDNLETKQITMEILLKEFDQIQNLMDHLNLKKEEKQKMYIKIIKHLENFQEQVEIELKESGNILLEQEQLIKNQRIIDE</sequence>
<organism evidence="4 5">
    <name type="scientific">Pseudocohnilembus persalinus</name>
    <name type="common">Ciliate</name>
    <dbReference type="NCBI Taxonomy" id="266149"/>
    <lineage>
        <taxon>Eukaryota</taxon>
        <taxon>Sar</taxon>
        <taxon>Alveolata</taxon>
        <taxon>Ciliophora</taxon>
        <taxon>Intramacronucleata</taxon>
        <taxon>Oligohymenophorea</taxon>
        <taxon>Scuticociliatia</taxon>
        <taxon>Philasterida</taxon>
        <taxon>Pseudocohnilembidae</taxon>
        <taxon>Pseudocohnilembus</taxon>
    </lineage>
</organism>
<dbReference type="InParanoid" id="A0A0V0R453"/>
<comment type="caution">
    <text evidence="4">The sequence shown here is derived from an EMBL/GenBank/DDBJ whole genome shotgun (WGS) entry which is preliminary data.</text>
</comment>
<feature type="region of interest" description="Disordered" evidence="2">
    <location>
        <begin position="738"/>
        <end position="789"/>
    </location>
</feature>
<keyword evidence="3" id="KW-0812">Transmembrane</keyword>
<dbReference type="InterPro" id="IPR039031">
    <property type="entry name" value="Mucolipin"/>
</dbReference>